<name>J4GIP7_9APHY</name>
<evidence type="ECO:0000256" key="2">
    <source>
        <dbReference type="ARBA" id="ARBA00022737"/>
    </source>
</evidence>
<dbReference type="SMART" id="SM00320">
    <property type="entry name" value="WD40"/>
    <property type="match status" value="8"/>
</dbReference>
<dbReference type="PROSITE" id="PS50082">
    <property type="entry name" value="WD_REPEATS_2"/>
    <property type="match status" value="6"/>
</dbReference>
<keyword evidence="1 3" id="KW-0853">WD repeat</keyword>
<dbReference type="PANTHER" id="PTHR19879:SF9">
    <property type="entry name" value="TRANSCRIPTION INITIATION FACTOR TFIID SUBUNIT 5"/>
    <property type="match status" value="1"/>
</dbReference>
<dbReference type="STRING" id="599839.J4GIP7"/>
<feature type="repeat" description="WD" evidence="3">
    <location>
        <begin position="443"/>
        <end position="475"/>
    </location>
</feature>
<feature type="repeat" description="WD" evidence="3">
    <location>
        <begin position="569"/>
        <end position="610"/>
    </location>
</feature>
<dbReference type="InterPro" id="IPR015943">
    <property type="entry name" value="WD40/YVTN_repeat-like_dom_sf"/>
</dbReference>
<feature type="repeat" description="WD" evidence="3">
    <location>
        <begin position="695"/>
        <end position="728"/>
    </location>
</feature>
<evidence type="ECO:0000313" key="5">
    <source>
        <dbReference type="EMBL" id="CCL98820.1"/>
    </source>
</evidence>
<dbReference type="HOGENOM" id="CLU_000288_57_36_1"/>
<evidence type="ECO:0000256" key="1">
    <source>
        <dbReference type="ARBA" id="ARBA00022574"/>
    </source>
</evidence>
<gene>
    <name evidence="5" type="ORF">FIBRA_00825</name>
</gene>
<feature type="repeat" description="WD" evidence="3">
    <location>
        <begin position="653"/>
        <end position="694"/>
    </location>
</feature>
<dbReference type="InterPro" id="IPR001680">
    <property type="entry name" value="WD40_rpt"/>
</dbReference>
<proteinExistence type="predicted"/>
<dbReference type="InterPro" id="IPR019775">
    <property type="entry name" value="WD40_repeat_CS"/>
</dbReference>
<dbReference type="RefSeq" id="XP_012178103.1">
    <property type="nucleotide sequence ID" value="XM_012322713.1"/>
</dbReference>
<feature type="repeat" description="WD" evidence="3">
    <location>
        <begin position="485"/>
        <end position="526"/>
    </location>
</feature>
<dbReference type="Gene3D" id="2.130.10.10">
    <property type="entry name" value="YVTN repeat-like/Quinoprotein amine dehydrogenase"/>
    <property type="match status" value="2"/>
</dbReference>
<dbReference type="Pfam" id="PF00400">
    <property type="entry name" value="WD40"/>
    <property type="match status" value="8"/>
</dbReference>
<dbReference type="CDD" id="cd00200">
    <property type="entry name" value="WD40"/>
    <property type="match status" value="1"/>
</dbReference>
<organism evidence="5 6">
    <name type="scientific">Fibroporia radiculosa</name>
    <dbReference type="NCBI Taxonomy" id="599839"/>
    <lineage>
        <taxon>Eukaryota</taxon>
        <taxon>Fungi</taxon>
        <taxon>Dikarya</taxon>
        <taxon>Basidiomycota</taxon>
        <taxon>Agaricomycotina</taxon>
        <taxon>Agaricomycetes</taxon>
        <taxon>Polyporales</taxon>
        <taxon>Fibroporiaceae</taxon>
        <taxon>Fibroporia</taxon>
    </lineage>
</organism>
<sequence>MNNLHDHDVYAEELFKRGQGYPLWCPELGRNNNEIMIGDVGIVDKGSFRPLFNATLEKDHPINRKGVPQDFQIFNPSAGLDPVPVTEAIPSGPFHSGPFRVIQQPSDNAGAYRFECTGDRGAILILGSPAVREELPQVRRMKNYMSKHMQNWIEFAHDRGPEVQPEHIYFVRGWVKTTQWAVAALMQQANGAVLHFNGHFGSERAFTLENCASWGCRSGPKGRIFTSSGAADQCIFLHYFKLKKRRFVPLWKLEAAAEPRDPSPSSDDDIEQVPVPSYSHDPVDYVLDYILQHSEAQTAIASDKDIIDLCEGREPSEYPIPDDIPAFLESLQPAIEINAEGLGMLTLDEAAIDPPSGSTEGQSQQTGAENAPQGDERGNEEGSSSGPKRFLLSDTLLQLQANEFRGGVCALAYSFQGDYIAGGFEDSTIFVWSAADRHQLYELHGHTQAICSLAFSPTHMELASGSRDNMIIIWDPVMGTEIKRLEGHEGFVNCVTYSPDGKTLASASVDFTVRLWKLETGEEIASSDEHEAMVMMVAYSHDGSRLVTASADCVARLWNADTLTPIAVLDSHEAVIYSIAFSPDNKRLVTSSDDGTVRVWSAINGDEFMSLGEHTGSVWAAAFSADGRYVMSVASEGVVKICDVFGGELVDTIEGSDGLVNAATFSTDGKLVAAGGGDHTVRVWNTETKECVATFGGHSDNVTRLRFSPDAKKVVSASDDGTVRVYTIGQHYVAAPV</sequence>
<dbReference type="OrthoDB" id="538223at2759"/>
<dbReference type="Proteomes" id="UP000006352">
    <property type="component" value="Unassembled WGS sequence"/>
</dbReference>
<dbReference type="GeneID" id="24093731"/>
<evidence type="ECO:0000256" key="4">
    <source>
        <dbReference type="SAM" id="MobiDB-lite"/>
    </source>
</evidence>
<dbReference type="PROSITE" id="PS00678">
    <property type="entry name" value="WD_REPEATS_1"/>
    <property type="match status" value="2"/>
</dbReference>
<dbReference type="SUPFAM" id="SSF50978">
    <property type="entry name" value="WD40 repeat-like"/>
    <property type="match status" value="1"/>
</dbReference>
<keyword evidence="6" id="KW-1185">Reference proteome</keyword>
<dbReference type="PROSITE" id="PS50294">
    <property type="entry name" value="WD_REPEATS_REGION"/>
    <property type="match status" value="6"/>
</dbReference>
<dbReference type="PANTHER" id="PTHR19879">
    <property type="entry name" value="TRANSCRIPTION INITIATION FACTOR TFIID"/>
    <property type="match status" value="1"/>
</dbReference>
<evidence type="ECO:0000313" key="6">
    <source>
        <dbReference type="Proteomes" id="UP000006352"/>
    </source>
</evidence>
<dbReference type="EMBL" id="HE796901">
    <property type="protein sequence ID" value="CCL98820.1"/>
    <property type="molecule type" value="Genomic_DNA"/>
</dbReference>
<dbReference type="AlphaFoldDB" id="J4GIP7"/>
<dbReference type="InParanoid" id="J4GIP7"/>
<evidence type="ECO:0000256" key="3">
    <source>
        <dbReference type="PROSITE-ProRule" id="PRU00221"/>
    </source>
</evidence>
<accession>J4GIP7</accession>
<keyword evidence="2" id="KW-0677">Repeat</keyword>
<feature type="repeat" description="WD" evidence="3">
    <location>
        <begin position="527"/>
        <end position="568"/>
    </location>
</feature>
<feature type="region of interest" description="Disordered" evidence="4">
    <location>
        <begin position="350"/>
        <end position="387"/>
    </location>
</feature>
<feature type="compositionally biased region" description="Polar residues" evidence="4">
    <location>
        <begin position="356"/>
        <end position="368"/>
    </location>
</feature>
<protein>
    <submittedName>
        <fullName evidence="5">Uncharacterized protein</fullName>
    </submittedName>
</protein>
<reference evidence="5 6" key="1">
    <citation type="journal article" date="2012" name="Appl. Environ. Microbiol.">
        <title>Short-read sequencing for genomic analysis of the brown rot fungus Fibroporia radiculosa.</title>
        <authorList>
            <person name="Tang J.D."/>
            <person name="Perkins A.D."/>
            <person name="Sonstegard T.S."/>
            <person name="Schroeder S.G."/>
            <person name="Burgess S.C."/>
            <person name="Diehl S.V."/>
        </authorList>
    </citation>
    <scope>NUCLEOTIDE SEQUENCE [LARGE SCALE GENOMIC DNA]</scope>
    <source>
        <strain evidence="5 6">TFFH 294</strain>
    </source>
</reference>
<dbReference type="PRINTS" id="PR00320">
    <property type="entry name" value="GPROTEINBRPT"/>
</dbReference>
<dbReference type="InterPro" id="IPR020472">
    <property type="entry name" value="WD40_PAC1"/>
</dbReference>
<dbReference type="InterPro" id="IPR036322">
    <property type="entry name" value="WD40_repeat_dom_sf"/>
</dbReference>